<gene>
    <name evidence="1" type="ORF">H2198_007187</name>
</gene>
<dbReference type="EMBL" id="JAPDRQ010000146">
    <property type="protein sequence ID" value="KAJ9653636.1"/>
    <property type="molecule type" value="Genomic_DNA"/>
</dbReference>
<organism evidence="1 2">
    <name type="scientific">Neophaeococcomyces mojaviensis</name>
    <dbReference type="NCBI Taxonomy" id="3383035"/>
    <lineage>
        <taxon>Eukaryota</taxon>
        <taxon>Fungi</taxon>
        <taxon>Dikarya</taxon>
        <taxon>Ascomycota</taxon>
        <taxon>Pezizomycotina</taxon>
        <taxon>Eurotiomycetes</taxon>
        <taxon>Chaetothyriomycetidae</taxon>
        <taxon>Chaetothyriales</taxon>
        <taxon>Chaetothyriales incertae sedis</taxon>
        <taxon>Neophaeococcomyces</taxon>
    </lineage>
</organism>
<evidence type="ECO:0000313" key="1">
    <source>
        <dbReference type="EMBL" id="KAJ9653636.1"/>
    </source>
</evidence>
<name>A0ACC3A0R3_9EURO</name>
<feature type="non-terminal residue" evidence="1">
    <location>
        <position position="530"/>
    </location>
</feature>
<evidence type="ECO:0000313" key="2">
    <source>
        <dbReference type="Proteomes" id="UP001172386"/>
    </source>
</evidence>
<protein>
    <submittedName>
        <fullName evidence="1">Uncharacterized protein</fullName>
    </submittedName>
</protein>
<dbReference type="Proteomes" id="UP001172386">
    <property type="component" value="Unassembled WGS sequence"/>
</dbReference>
<keyword evidence="2" id="KW-1185">Reference proteome</keyword>
<accession>A0ACC3A0R3</accession>
<proteinExistence type="predicted"/>
<reference evidence="1" key="1">
    <citation type="submission" date="2022-10" db="EMBL/GenBank/DDBJ databases">
        <title>Culturing micro-colonial fungi from biological soil crusts in the Mojave desert and describing Neophaeococcomyces mojavensis, and introducing the new genera and species Taxawa tesnikishii.</title>
        <authorList>
            <person name="Kurbessoian T."/>
            <person name="Stajich J.E."/>
        </authorList>
    </citation>
    <scope>NUCLEOTIDE SEQUENCE</scope>
    <source>
        <strain evidence="1">JES_112</strain>
    </source>
</reference>
<comment type="caution">
    <text evidence="1">The sequence shown here is derived from an EMBL/GenBank/DDBJ whole genome shotgun (WGS) entry which is preliminary data.</text>
</comment>
<sequence length="530" mass="53964">MKMKTSTFTFLTLCRLLTPSAAAYTLKDDYNNANFFSMFDFFTDADPTQGYVDYVSQSAAQSASLINTANNQIYMGVDSTSVASGRGRKSVRLTSKATYNHGLIVLDLEHMPGSICGVWPAFWTVGPNWPNSGEIDIIEGVNGQSHNAMTLHTGPGCSIAASGGGNGGTGSAQGALFSGSIGTSNCDINAAGQAQNAGCSIATSDQSSYGSGLNSAQGGVYATEWLSTGISIWYFPRSKIPSDLASGSPDPTGWGTPMAHFADSSCDIDSSIKNQQIVFDTTFCGQWAGAVWSSDATCSKKANTCQDYVQNNPSAFKEAFWTINSLKVYSGSGSSTAPSSSGAPKPSSSGIATGTASRSGVGSSVPVPVPSSTKAMSGKPSGVPSSIPASVVPTSAQSQPWNGQSWGASNTGWSRQGGHRSQFASVSDVANAVATGAADVNSPYQSDATHSTGMASMPAASDLPANNVAVTSTAPPSATTTSVHPADTGLAIPVIPVGSSIVGEIPANTATPASNLGANLVQTQTPASPP</sequence>